<protein>
    <submittedName>
        <fullName evidence="1">Uncharacterized protein</fullName>
    </submittedName>
</protein>
<accession>A0A419PKM2</accession>
<dbReference type="InParanoid" id="A0A419PKM2"/>
<evidence type="ECO:0000313" key="2">
    <source>
        <dbReference type="Proteomes" id="UP000286415"/>
    </source>
</evidence>
<dbReference type="EMBL" id="NIRI02000042">
    <property type="protein sequence ID" value="KAG5449913.1"/>
    <property type="molecule type" value="Genomic_DNA"/>
</dbReference>
<reference evidence="1 2" key="2">
    <citation type="journal article" date="2021" name="Genomics">
        <title>High-quality reference genome for Clonorchis sinensis.</title>
        <authorList>
            <person name="Young N.D."/>
            <person name="Stroehlein A.J."/>
            <person name="Kinkar L."/>
            <person name="Wang T."/>
            <person name="Sohn W.M."/>
            <person name="Chang B.C.H."/>
            <person name="Kaur P."/>
            <person name="Weisz D."/>
            <person name="Dudchenko O."/>
            <person name="Aiden E.L."/>
            <person name="Korhonen P.K."/>
            <person name="Gasser R.B."/>
        </authorList>
    </citation>
    <scope>NUCLEOTIDE SEQUENCE [LARGE SCALE GENOMIC DNA]</scope>
    <source>
        <strain evidence="1">Cs-k2</strain>
    </source>
</reference>
<keyword evidence="2" id="KW-1185">Reference proteome</keyword>
<dbReference type="Proteomes" id="UP000286415">
    <property type="component" value="Unassembled WGS sequence"/>
</dbReference>
<reference evidence="1 2" key="1">
    <citation type="journal article" date="2018" name="Biotechnol. Adv.">
        <title>Improved genomic resources and new bioinformatic workflow for the carcinogenic parasite Clonorchis sinensis: Biotechnological implications.</title>
        <authorList>
            <person name="Wang D."/>
            <person name="Korhonen P.K."/>
            <person name="Gasser R.B."/>
            <person name="Young N.D."/>
        </authorList>
    </citation>
    <scope>NUCLEOTIDE SEQUENCE [LARGE SCALE GENOMIC DNA]</scope>
    <source>
        <strain evidence="1">Cs-k2</strain>
    </source>
</reference>
<comment type="caution">
    <text evidence="1">The sequence shown here is derived from an EMBL/GenBank/DDBJ whole genome shotgun (WGS) entry which is preliminary data.</text>
</comment>
<gene>
    <name evidence="1" type="ORF">CSKR_103650</name>
</gene>
<dbReference type="AlphaFoldDB" id="A0A419PKM2"/>
<sequence>MFGHFQSYGKTLRREEELCYGQIPIEQLHGTLRGTNYAEAIDQIARIAASNSFRYLQIRPQVKSAVRGRRSSSMPTTCPNELFHKAATQHDCMCLVPNGAISCAFRSDCDWMLQIRSLSLLQILTK</sequence>
<name>A0A419PKM2_CLOSI</name>
<proteinExistence type="predicted"/>
<evidence type="ECO:0000313" key="1">
    <source>
        <dbReference type="EMBL" id="KAG5449913.1"/>
    </source>
</evidence>
<organism evidence="1 2">
    <name type="scientific">Clonorchis sinensis</name>
    <name type="common">Chinese liver fluke</name>
    <dbReference type="NCBI Taxonomy" id="79923"/>
    <lineage>
        <taxon>Eukaryota</taxon>
        <taxon>Metazoa</taxon>
        <taxon>Spiralia</taxon>
        <taxon>Lophotrochozoa</taxon>
        <taxon>Platyhelminthes</taxon>
        <taxon>Trematoda</taxon>
        <taxon>Digenea</taxon>
        <taxon>Opisthorchiida</taxon>
        <taxon>Opisthorchiata</taxon>
        <taxon>Opisthorchiidae</taxon>
        <taxon>Clonorchis</taxon>
    </lineage>
</organism>